<dbReference type="PROSITE" id="PS50076">
    <property type="entry name" value="DNAJ_2"/>
    <property type="match status" value="1"/>
</dbReference>
<dbReference type="OrthoDB" id="5382603at2"/>
<evidence type="ECO:0000313" key="2">
    <source>
        <dbReference type="EMBL" id="SPQ01301.1"/>
    </source>
</evidence>
<feature type="domain" description="J" evidence="1">
    <location>
        <begin position="268"/>
        <end position="338"/>
    </location>
</feature>
<dbReference type="InterPro" id="IPR009875">
    <property type="entry name" value="PilZ_domain"/>
</dbReference>
<evidence type="ECO:0000313" key="3">
    <source>
        <dbReference type="Proteomes" id="UP000245125"/>
    </source>
</evidence>
<dbReference type="EMBL" id="OUUY01000097">
    <property type="protein sequence ID" value="SPQ01301.1"/>
    <property type="molecule type" value="Genomic_DNA"/>
</dbReference>
<evidence type="ECO:0000259" key="1">
    <source>
        <dbReference type="PROSITE" id="PS50076"/>
    </source>
</evidence>
<dbReference type="Proteomes" id="UP000245125">
    <property type="component" value="Unassembled WGS sequence"/>
</dbReference>
<dbReference type="SUPFAM" id="SSF141371">
    <property type="entry name" value="PilZ domain-like"/>
    <property type="match status" value="1"/>
</dbReference>
<dbReference type="CDD" id="cd06257">
    <property type="entry name" value="DnaJ"/>
    <property type="match status" value="1"/>
</dbReference>
<dbReference type="Pfam" id="PF07238">
    <property type="entry name" value="PilZ"/>
    <property type="match status" value="2"/>
</dbReference>
<sequence length="344" mass="38886">MEDKRRHKRFILNVAEVKAKMMFATEVKVIDISIGGISLKANRRLNLGNEYALKLDDNNKVIAVKGTVVWSSLGECKAAADGEVVPIYTAGLKLADMPMERIDELQNFIEGHKKNAVNVKEGKRLNVRVHLDNADTAVLNIPASYKVREIGLGGLLIECLQDIEIGSIMPMSLSLHEDKLIKVTGRVASCRGEFSDGQKHYAIGLEFLDLTDKDREALTTFIACCPFVEDGNMKEEDANQALGANFPAISQEFIDKLEHFYKWHKTMGYYKALGVTEWATSQQIKHAFLTMAKEFHPDKHPNIPQDLKEKNEVVVVYLNEAYSTLMNPRLRKQYDRIPVSRVRH</sequence>
<dbReference type="PRINTS" id="PR00625">
    <property type="entry name" value="JDOMAIN"/>
</dbReference>
<dbReference type="AlphaFoldDB" id="A0A2U3QIQ4"/>
<dbReference type="GO" id="GO:0035438">
    <property type="term" value="F:cyclic-di-GMP binding"/>
    <property type="evidence" value="ECO:0007669"/>
    <property type="project" value="InterPro"/>
</dbReference>
<dbReference type="InterPro" id="IPR001623">
    <property type="entry name" value="DnaJ_domain"/>
</dbReference>
<dbReference type="SUPFAM" id="SSF46565">
    <property type="entry name" value="Chaperone J-domain"/>
    <property type="match status" value="1"/>
</dbReference>
<protein>
    <recommendedName>
        <fullName evidence="1">J domain-containing protein</fullName>
    </recommendedName>
</protein>
<name>A0A2U3QIQ4_9BACT</name>
<dbReference type="SMART" id="SM00271">
    <property type="entry name" value="DnaJ"/>
    <property type="match status" value="1"/>
</dbReference>
<dbReference type="PANTHER" id="PTHR44825">
    <property type="match status" value="1"/>
</dbReference>
<dbReference type="InterPro" id="IPR036869">
    <property type="entry name" value="J_dom_sf"/>
</dbReference>
<keyword evidence="3" id="KW-1185">Reference proteome</keyword>
<accession>A0A2U3QIQ4</accession>
<dbReference type="PANTHER" id="PTHR44825:SF1">
    <property type="entry name" value="DNAJ HOMOLOG SUBFAMILY C MEMBER 4"/>
    <property type="match status" value="1"/>
</dbReference>
<proteinExistence type="predicted"/>
<dbReference type="Gene3D" id="2.40.10.220">
    <property type="entry name" value="predicted glycosyltransferase like domains"/>
    <property type="match status" value="2"/>
</dbReference>
<dbReference type="Gene3D" id="1.10.287.110">
    <property type="entry name" value="DnaJ domain"/>
    <property type="match status" value="1"/>
</dbReference>
<reference evidence="3" key="1">
    <citation type="submission" date="2018-03" db="EMBL/GenBank/DDBJ databases">
        <authorList>
            <person name="Zecchin S."/>
        </authorList>
    </citation>
    <scope>NUCLEOTIDE SEQUENCE [LARGE SCALE GENOMIC DNA]</scope>
</reference>
<gene>
    <name evidence="2" type="ORF">NBG4_50033</name>
</gene>
<dbReference type="InterPro" id="IPR052763">
    <property type="entry name" value="DnaJ_C4"/>
</dbReference>
<organism evidence="2 3">
    <name type="scientific">Candidatus Sulfobium mesophilum</name>
    <dbReference type="NCBI Taxonomy" id="2016548"/>
    <lineage>
        <taxon>Bacteria</taxon>
        <taxon>Pseudomonadati</taxon>
        <taxon>Nitrospirota</taxon>
        <taxon>Nitrospiria</taxon>
        <taxon>Nitrospirales</taxon>
        <taxon>Nitrospiraceae</taxon>
        <taxon>Candidatus Sulfobium</taxon>
    </lineage>
</organism>
<dbReference type="Pfam" id="PF00226">
    <property type="entry name" value="DnaJ"/>
    <property type="match status" value="1"/>
</dbReference>